<evidence type="ECO:0000256" key="1">
    <source>
        <dbReference type="SAM" id="Phobius"/>
    </source>
</evidence>
<keyword evidence="1" id="KW-0472">Membrane</keyword>
<feature type="transmembrane region" description="Helical" evidence="1">
    <location>
        <begin position="41"/>
        <end position="58"/>
    </location>
</feature>
<dbReference type="NCBIfam" id="NF037970">
    <property type="entry name" value="vanZ_1"/>
    <property type="match status" value="1"/>
</dbReference>
<feature type="transmembrane region" description="Helical" evidence="1">
    <location>
        <begin position="93"/>
        <end position="110"/>
    </location>
</feature>
<accession>A0ABS8BHN1</accession>
<dbReference type="PANTHER" id="PTHR28008">
    <property type="entry name" value="DOMAIN PROTEIN, PUTATIVE (AFU_ORTHOLOGUE AFUA_3G10980)-RELATED"/>
    <property type="match status" value="1"/>
</dbReference>
<feature type="domain" description="VanZ-like" evidence="2">
    <location>
        <begin position="38"/>
        <end position="108"/>
    </location>
</feature>
<proteinExistence type="predicted"/>
<name>A0ABS8BHN1_9NEIS</name>
<keyword evidence="1" id="KW-1133">Transmembrane helix</keyword>
<feature type="transmembrane region" description="Helical" evidence="1">
    <location>
        <begin position="12"/>
        <end position="29"/>
    </location>
</feature>
<dbReference type="EMBL" id="JAJAWG010000001">
    <property type="protein sequence ID" value="MCB5195203.1"/>
    <property type="molecule type" value="Genomic_DNA"/>
</dbReference>
<dbReference type="InterPro" id="IPR006976">
    <property type="entry name" value="VanZ-like"/>
</dbReference>
<evidence type="ECO:0000313" key="4">
    <source>
        <dbReference type="Proteomes" id="UP001198034"/>
    </source>
</evidence>
<feature type="transmembrane region" description="Helical" evidence="1">
    <location>
        <begin position="65"/>
        <end position="87"/>
    </location>
</feature>
<dbReference type="Pfam" id="PF04892">
    <property type="entry name" value="VanZ"/>
    <property type="match status" value="1"/>
</dbReference>
<reference evidence="3 4" key="1">
    <citation type="submission" date="2021-10" db="EMBL/GenBank/DDBJ databases">
        <authorList>
            <person name="Chen M."/>
        </authorList>
    </citation>
    <scope>NUCLEOTIDE SEQUENCE [LARGE SCALE GENOMIC DNA]</scope>
    <source>
        <strain evidence="3 4">H3-26</strain>
    </source>
</reference>
<gene>
    <name evidence="3" type="ORF">LG219_02715</name>
</gene>
<keyword evidence="1" id="KW-0812">Transmembrane</keyword>
<evidence type="ECO:0000313" key="3">
    <source>
        <dbReference type="EMBL" id="MCB5195203.1"/>
    </source>
</evidence>
<organism evidence="3 4">
    <name type="scientific">Deefgea salmonis</name>
    <dbReference type="NCBI Taxonomy" id="2875502"/>
    <lineage>
        <taxon>Bacteria</taxon>
        <taxon>Pseudomonadati</taxon>
        <taxon>Pseudomonadota</taxon>
        <taxon>Betaproteobacteria</taxon>
        <taxon>Neisseriales</taxon>
        <taxon>Chitinibacteraceae</taxon>
        <taxon>Deefgea</taxon>
    </lineage>
</organism>
<evidence type="ECO:0000259" key="2">
    <source>
        <dbReference type="Pfam" id="PF04892"/>
    </source>
</evidence>
<keyword evidence="4" id="KW-1185">Reference proteome</keyword>
<sequence length="116" mass="12971">MKLSSDKAYLRIAFYLWMACIWIGSLIPLGPPSSGNHGDKIEHFIGYAILAGLAQLIWQQPRRAWLLASLMGVAVEFAQACTTWRSFDVYDMLANTIGAAIGSLLAYLYLRHTYTN</sequence>
<dbReference type="Proteomes" id="UP001198034">
    <property type="component" value="Unassembled WGS sequence"/>
</dbReference>
<dbReference type="PANTHER" id="PTHR28008:SF1">
    <property type="entry name" value="DOMAIN PROTEIN, PUTATIVE (AFU_ORTHOLOGUE AFUA_3G10980)-RELATED"/>
    <property type="match status" value="1"/>
</dbReference>
<comment type="caution">
    <text evidence="3">The sequence shown here is derived from an EMBL/GenBank/DDBJ whole genome shotgun (WGS) entry which is preliminary data.</text>
</comment>
<dbReference type="RefSeq" id="WP_226763006.1">
    <property type="nucleotide sequence ID" value="NZ_JAJAWG010000001.1"/>
</dbReference>
<protein>
    <submittedName>
        <fullName evidence="3">VanZ family protein</fullName>
    </submittedName>
</protein>